<dbReference type="Proteomes" id="UP000188533">
    <property type="component" value="Unassembled WGS sequence"/>
</dbReference>
<proteinExistence type="predicted"/>
<reference evidence="2 3" key="2">
    <citation type="submission" date="2017-02" db="EMBL/GenBank/DDBJ databases">
        <title>A genome survey and senescence transcriptome analysis in Lentinula edodes.</title>
        <authorList>
            <person name="Sakamoto Y."/>
            <person name="Nakade K."/>
            <person name="Sato S."/>
            <person name="Yoshida Y."/>
            <person name="Miyazaki K."/>
            <person name="Natsume S."/>
            <person name="Konno N."/>
        </authorList>
    </citation>
    <scope>NUCLEOTIDE SEQUENCE [LARGE SCALE GENOMIC DNA]</scope>
    <source>
        <strain evidence="2 3">NBRC 111202</strain>
    </source>
</reference>
<feature type="compositionally biased region" description="Basic and acidic residues" evidence="1">
    <location>
        <begin position="789"/>
        <end position="799"/>
    </location>
</feature>
<comment type="caution">
    <text evidence="2">The sequence shown here is derived from an EMBL/GenBank/DDBJ whole genome shotgun (WGS) entry which is preliminary data.</text>
</comment>
<dbReference type="STRING" id="5353.A0A1Q3E0X6"/>
<evidence type="ECO:0000256" key="1">
    <source>
        <dbReference type="SAM" id="MobiDB-lite"/>
    </source>
</evidence>
<sequence>MTSIVGSTISSTIFSANSTSLGLNDRTAFFMDNIFAIGFGLSLRFLITLISRDSPSSLKVTGTLVGLWEGIVLLHFTQKWPRSYDPYVAYGVRMFVDLLVTESVPRMVLVAIWTGLGMVLADVGPGVWKDSGGRRIWSRFKRDMKVMGRRMPRMPMIAIPFLDRPRTVRFVPSSRSRTTSVVSPTSSAVSGPTYSVVSTATAPTATTRTVPRFAGTPAASVYSTTTTSSTTASSVTPPEPTEPPVSTGLAVSVHPPTPGTTPTPRKTRVPGHFMRDSETETEITTLPRNRISRRKFPYTGPSTNSSGSASGLTTDNELLGTSRGSRYSLFPVSTKKPDLRLTESDSDDDEGDDDTSSTTTETPTPDAGTLRDISLEVVEAAEAEQSEQLDQITPMQSPVTTEHPILPNLPDTTNDLNGNNNELLITGIDLSTVPKTPLPPADQVPDIPDVDVDYDSWEKVEKETPFEFPLKKWNTKGKAKVKDDELDAKSEVSVKGKGKAKDDELDAKSEFSVKSKAKEEGLDSKSEFSIRGKGTVKDDEFDAKSEFSVKGKGKTKTVTPALELAPGVQAAQPRSQHPTPGPPESKTPEPITPIPPRLPPKENSKPVNTSNSSSFNFPTNQDPKPLIDPKKSTLISSAKPEKAMSEPGWLDSFGDLVGKNKNKTGKPTKTKSVVSAVSSVAGITDAFVKPGATGAGAGTGWGLGSAGRSPLSGNATPTAADETKSNSWSNPWGSVKANTKAPSEINASVDKHKSERSQPSPPPTWSQTFPDGAPNLFPDDSASGYQDITTDKDKKEKEGGSFVGGATTGNITPSAKAASTKAPSAKAPSTVSVSPKGTPELPQPMPPSVKALSAKALSTVSVSPKERSASPRTAPKLDDGAAGDSSSPPENETNDNEAEKAKEKAKTEADAKEEEAEEEKEVDSDTELLPSNASSSAKLELSLDLLKQINGLRKVQKEGDGYDKQIAKQIRKLERRVERISNTDWTSSKESNTLEVSPNLKIAIEEIEDRLWKLLTNKDARNIGYTRLEVTMPKAAKGNKSKTQQFKFAMNEALDRSVTG</sequence>
<feature type="compositionally biased region" description="Low complexity" evidence="1">
    <location>
        <begin position="812"/>
        <end position="830"/>
    </location>
</feature>
<evidence type="ECO:0000313" key="3">
    <source>
        <dbReference type="Proteomes" id="UP000188533"/>
    </source>
</evidence>
<organism evidence="2 3">
    <name type="scientific">Lentinula edodes</name>
    <name type="common">Shiitake mushroom</name>
    <name type="synonym">Lentinus edodes</name>
    <dbReference type="NCBI Taxonomy" id="5353"/>
    <lineage>
        <taxon>Eukaryota</taxon>
        <taxon>Fungi</taxon>
        <taxon>Dikarya</taxon>
        <taxon>Basidiomycota</taxon>
        <taxon>Agaricomycotina</taxon>
        <taxon>Agaricomycetes</taxon>
        <taxon>Agaricomycetidae</taxon>
        <taxon>Agaricales</taxon>
        <taxon>Marasmiineae</taxon>
        <taxon>Omphalotaceae</taxon>
        <taxon>Lentinula</taxon>
    </lineage>
</organism>
<feature type="compositionally biased region" description="Basic and acidic residues" evidence="1">
    <location>
        <begin position="897"/>
        <end position="910"/>
    </location>
</feature>
<feature type="compositionally biased region" description="Basic and acidic residues" evidence="1">
    <location>
        <begin position="864"/>
        <end position="879"/>
    </location>
</feature>
<feature type="compositionally biased region" description="Low complexity" evidence="1">
    <location>
        <begin position="356"/>
        <end position="368"/>
    </location>
</feature>
<reference evidence="2 3" key="1">
    <citation type="submission" date="2016-08" db="EMBL/GenBank/DDBJ databases">
        <authorList>
            <consortium name="Lentinula edodes genome sequencing consortium"/>
            <person name="Sakamoto Y."/>
            <person name="Nakade K."/>
            <person name="Sato S."/>
            <person name="Yoshida Y."/>
            <person name="Miyazaki K."/>
            <person name="Natsume S."/>
            <person name="Konno N."/>
        </authorList>
    </citation>
    <scope>NUCLEOTIDE SEQUENCE [LARGE SCALE GENOMIC DNA]</scope>
    <source>
        <strain evidence="2 3">NBRC 111202</strain>
    </source>
</reference>
<feature type="compositionally biased region" description="Low complexity" evidence="1">
    <location>
        <begin position="608"/>
        <end position="620"/>
    </location>
</feature>
<feature type="compositionally biased region" description="Acidic residues" evidence="1">
    <location>
        <begin position="344"/>
        <end position="355"/>
    </location>
</feature>
<feature type="compositionally biased region" description="Gly residues" evidence="1">
    <location>
        <begin position="693"/>
        <end position="705"/>
    </location>
</feature>
<protein>
    <submittedName>
        <fullName evidence="2">Uncharacterized protein</fullName>
    </submittedName>
</protein>
<gene>
    <name evidence="2" type="ORF">LENED_002404</name>
</gene>
<feature type="compositionally biased region" description="Low complexity" evidence="1">
    <location>
        <begin position="218"/>
        <end position="236"/>
    </location>
</feature>
<feature type="compositionally biased region" description="Pro residues" evidence="1">
    <location>
        <begin position="579"/>
        <end position="598"/>
    </location>
</feature>
<feature type="compositionally biased region" description="Polar residues" evidence="1">
    <location>
        <begin position="300"/>
        <end position="316"/>
    </location>
</feature>
<feature type="compositionally biased region" description="Basic and acidic residues" evidence="1">
    <location>
        <begin position="480"/>
        <end position="549"/>
    </location>
</feature>
<feature type="region of interest" description="Disordered" evidence="1">
    <location>
        <begin position="477"/>
        <end position="653"/>
    </location>
</feature>
<feature type="compositionally biased region" description="Polar residues" evidence="1">
    <location>
        <begin position="725"/>
        <end position="741"/>
    </location>
</feature>
<feature type="region of interest" description="Disordered" evidence="1">
    <location>
        <begin position="688"/>
        <end position="937"/>
    </location>
</feature>
<feature type="region of interest" description="Disordered" evidence="1">
    <location>
        <begin position="218"/>
        <end position="371"/>
    </location>
</feature>
<dbReference type="EMBL" id="BDGU01000043">
    <property type="protein sequence ID" value="GAW00850.1"/>
    <property type="molecule type" value="Genomic_DNA"/>
</dbReference>
<feature type="compositionally biased region" description="Acidic residues" evidence="1">
    <location>
        <begin position="911"/>
        <end position="926"/>
    </location>
</feature>
<name>A0A1Q3E0X6_LENED</name>
<accession>A0A1Q3E0X6</accession>
<dbReference type="AlphaFoldDB" id="A0A1Q3E0X6"/>
<keyword evidence="3" id="KW-1185">Reference proteome</keyword>
<evidence type="ECO:0000313" key="2">
    <source>
        <dbReference type="EMBL" id="GAW00850.1"/>
    </source>
</evidence>